<evidence type="ECO:0000313" key="1">
    <source>
        <dbReference type="EMBL" id="KAL2292167.1"/>
    </source>
</evidence>
<dbReference type="InterPro" id="IPR021851">
    <property type="entry name" value="DUF3455"/>
</dbReference>
<evidence type="ECO:0000313" key="2">
    <source>
        <dbReference type="Proteomes" id="UP001600888"/>
    </source>
</evidence>
<protein>
    <recommendedName>
        <fullName evidence="3">Malate dehydrogenase</fullName>
    </recommendedName>
</protein>
<sequence length="405" mass="43057">MRTEPWLVCQSPTLHRHNGRISLIRVREHIRSCLATSSCSASHRVPFELRHPLPPSTAQPSSRDSVPSFSATVFTQPRTYTVSFLQALRKLAQSQYLPSLSAVLWNINRTHSHRFQPFRHPFQSQSVTMLFSKSIIVVASIATAAFAAPYQKRCKRDPAVAITLPSTGSTDLPAPDANLTLRYLAVGHGIQNYTCATANATPVATGALAVLYDVTPLYPGTPNTGLTADVFNKLSSTVLWEQAIPLNLINPAAGIPTDSASTTNPLAETAYQADASNPFPNPIPDLALDGQGINAKYLGVHYFDAMSSPTFDLAGGAEPAGLFFSGAKTGGVKAPTDADKGVLSTGAVDWLQLGDNGRGLSKNVADVYRVVTAGGVAEACSVSGASNAGEAFSVPYTAQYWFYGA</sequence>
<gene>
    <name evidence="1" type="ORF">FJTKL_10809</name>
</gene>
<accession>A0ABR4FBX3</accession>
<dbReference type="Proteomes" id="UP001600888">
    <property type="component" value="Unassembled WGS sequence"/>
</dbReference>
<dbReference type="Pfam" id="PF11937">
    <property type="entry name" value="DUF3455"/>
    <property type="match status" value="1"/>
</dbReference>
<reference evidence="1 2" key="1">
    <citation type="submission" date="2024-03" db="EMBL/GenBank/DDBJ databases">
        <title>A high-quality draft genome sequence of Diaporthe vaccinii, a causative agent of upright dieback and viscid rot disease in cranberry plants.</title>
        <authorList>
            <person name="Sarrasin M."/>
            <person name="Lang B.F."/>
            <person name="Burger G."/>
        </authorList>
    </citation>
    <scope>NUCLEOTIDE SEQUENCE [LARGE SCALE GENOMIC DNA]</scope>
    <source>
        <strain evidence="1 2">IS7</strain>
    </source>
</reference>
<proteinExistence type="predicted"/>
<dbReference type="EMBL" id="JBAWTH010000004">
    <property type="protein sequence ID" value="KAL2292167.1"/>
    <property type="molecule type" value="Genomic_DNA"/>
</dbReference>
<dbReference type="PANTHER" id="PTHR35567">
    <property type="entry name" value="MALATE DEHYDROGENASE (AFU_ORTHOLOGUE AFUA_2G13800)"/>
    <property type="match status" value="1"/>
</dbReference>
<comment type="caution">
    <text evidence="1">The sequence shown here is derived from an EMBL/GenBank/DDBJ whole genome shotgun (WGS) entry which is preliminary data.</text>
</comment>
<organism evidence="1 2">
    <name type="scientific">Diaporthe vaccinii</name>
    <dbReference type="NCBI Taxonomy" id="105482"/>
    <lineage>
        <taxon>Eukaryota</taxon>
        <taxon>Fungi</taxon>
        <taxon>Dikarya</taxon>
        <taxon>Ascomycota</taxon>
        <taxon>Pezizomycotina</taxon>
        <taxon>Sordariomycetes</taxon>
        <taxon>Sordariomycetidae</taxon>
        <taxon>Diaporthales</taxon>
        <taxon>Diaporthaceae</taxon>
        <taxon>Diaporthe</taxon>
        <taxon>Diaporthe eres species complex</taxon>
    </lineage>
</organism>
<name>A0ABR4FBX3_9PEZI</name>
<dbReference type="PANTHER" id="PTHR35567:SF3">
    <property type="entry name" value="MALATE DEHYDROGENASE"/>
    <property type="match status" value="1"/>
</dbReference>
<evidence type="ECO:0008006" key="3">
    <source>
        <dbReference type="Google" id="ProtNLM"/>
    </source>
</evidence>
<keyword evidence="2" id="KW-1185">Reference proteome</keyword>